<reference evidence="7" key="1">
    <citation type="journal article" date="2020" name="Stud. Mycol.">
        <title>101 Dothideomycetes genomes: a test case for predicting lifestyles and emergence of pathogens.</title>
        <authorList>
            <person name="Haridas S."/>
            <person name="Albert R."/>
            <person name="Binder M."/>
            <person name="Bloem J."/>
            <person name="Labutti K."/>
            <person name="Salamov A."/>
            <person name="Andreopoulos B."/>
            <person name="Baker S."/>
            <person name="Barry K."/>
            <person name="Bills G."/>
            <person name="Bluhm B."/>
            <person name="Cannon C."/>
            <person name="Castanera R."/>
            <person name="Culley D."/>
            <person name="Daum C."/>
            <person name="Ezra D."/>
            <person name="Gonzalez J."/>
            <person name="Henrissat B."/>
            <person name="Kuo A."/>
            <person name="Liang C."/>
            <person name="Lipzen A."/>
            <person name="Lutzoni F."/>
            <person name="Magnuson J."/>
            <person name="Mondo S."/>
            <person name="Nolan M."/>
            <person name="Ohm R."/>
            <person name="Pangilinan J."/>
            <person name="Park H.-J."/>
            <person name="Ramirez L."/>
            <person name="Alfaro M."/>
            <person name="Sun H."/>
            <person name="Tritt A."/>
            <person name="Yoshinaga Y."/>
            <person name="Zwiers L.-H."/>
            <person name="Turgeon B."/>
            <person name="Goodwin S."/>
            <person name="Spatafora J."/>
            <person name="Crous P."/>
            <person name="Grigoriev I."/>
        </authorList>
    </citation>
    <scope>NUCLEOTIDE SEQUENCE</scope>
    <source>
        <strain evidence="7">CBS 123094</strain>
    </source>
</reference>
<dbReference type="Pfam" id="PF13664">
    <property type="entry name" value="DUF4149"/>
    <property type="match status" value="1"/>
</dbReference>
<evidence type="ECO:0000313" key="8">
    <source>
        <dbReference type="Proteomes" id="UP000799779"/>
    </source>
</evidence>
<dbReference type="PANTHER" id="PTHR23241">
    <property type="entry name" value="LATE EMBRYOGENESIS ABUNDANT PLANTS LEA-RELATED"/>
    <property type="match status" value="1"/>
</dbReference>
<dbReference type="EMBL" id="ML977569">
    <property type="protein sequence ID" value="KAF2004076.1"/>
    <property type="molecule type" value="Genomic_DNA"/>
</dbReference>
<organism evidence="7 8">
    <name type="scientific">Amniculicola lignicola CBS 123094</name>
    <dbReference type="NCBI Taxonomy" id="1392246"/>
    <lineage>
        <taxon>Eukaryota</taxon>
        <taxon>Fungi</taxon>
        <taxon>Dikarya</taxon>
        <taxon>Ascomycota</taxon>
        <taxon>Pezizomycotina</taxon>
        <taxon>Dothideomycetes</taxon>
        <taxon>Pleosporomycetidae</taxon>
        <taxon>Pleosporales</taxon>
        <taxon>Amniculicolaceae</taxon>
        <taxon>Amniculicola</taxon>
    </lineage>
</organism>
<feature type="transmembrane region" description="Helical" evidence="5">
    <location>
        <begin position="20"/>
        <end position="37"/>
    </location>
</feature>
<feature type="domain" description="TMEM205-like" evidence="6">
    <location>
        <begin position="21"/>
        <end position="120"/>
    </location>
</feature>
<dbReference type="GO" id="GO:0016020">
    <property type="term" value="C:membrane"/>
    <property type="evidence" value="ECO:0007669"/>
    <property type="project" value="UniProtKB-SubCell"/>
</dbReference>
<protein>
    <recommendedName>
        <fullName evidence="6">TMEM205-like domain-containing protein</fullName>
    </recommendedName>
</protein>
<accession>A0A6A5X1H7</accession>
<feature type="transmembrane region" description="Helical" evidence="5">
    <location>
        <begin position="150"/>
        <end position="170"/>
    </location>
</feature>
<feature type="transmembrane region" description="Helical" evidence="5">
    <location>
        <begin position="90"/>
        <end position="109"/>
    </location>
</feature>
<evidence type="ECO:0000313" key="7">
    <source>
        <dbReference type="EMBL" id="KAF2004076.1"/>
    </source>
</evidence>
<evidence type="ECO:0000256" key="5">
    <source>
        <dbReference type="SAM" id="Phobius"/>
    </source>
</evidence>
<gene>
    <name evidence="7" type="ORF">P154DRAFT_552242</name>
</gene>
<proteinExistence type="predicted"/>
<name>A0A6A5X1H7_9PLEO</name>
<dbReference type="InterPro" id="IPR053009">
    <property type="entry name" value="Xanthocillin_Biosynth-Assoc"/>
</dbReference>
<keyword evidence="3 5" id="KW-1133">Transmembrane helix</keyword>
<evidence type="ECO:0000256" key="1">
    <source>
        <dbReference type="ARBA" id="ARBA00004370"/>
    </source>
</evidence>
<comment type="subcellular location">
    <subcellularLocation>
        <location evidence="1">Membrane</location>
    </subcellularLocation>
</comment>
<evidence type="ECO:0000256" key="4">
    <source>
        <dbReference type="ARBA" id="ARBA00023136"/>
    </source>
</evidence>
<keyword evidence="2 5" id="KW-0812">Transmembrane</keyword>
<feature type="transmembrane region" description="Helical" evidence="5">
    <location>
        <begin position="58"/>
        <end position="78"/>
    </location>
</feature>
<dbReference type="OrthoDB" id="1641132at2759"/>
<sequence>MAVLDSASPLLPSILAPLHLLAYSTLLGAELYQSFVMTKVAHQSLPRSAFTSLQKRLFLIYFQGQSVLLVVVAASVPPYGPASFVQDKSIWTPFAVAGICAGLNLISYGPKTRRLMIERIHQETHDRRNGVSADAVSDGMSSLNRAFSRAHAMSIHLNLITIGATLFYGWKLAAMLKIDSVVFD</sequence>
<evidence type="ECO:0000259" key="6">
    <source>
        <dbReference type="Pfam" id="PF13664"/>
    </source>
</evidence>
<dbReference type="PANTHER" id="PTHR23241:SF102">
    <property type="entry name" value="LD23009P"/>
    <property type="match status" value="1"/>
</dbReference>
<keyword evidence="8" id="KW-1185">Reference proteome</keyword>
<evidence type="ECO:0000256" key="3">
    <source>
        <dbReference type="ARBA" id="ARBA00022989"/>
    </source>
</evidence>
<dbReference type="Proteomes" id="UP000799779">
    <property type="component" value="Unassembled WGS sequence"/>
</dbReference>
<dbReference type="AlphaFoldDB" id="A0A6A5X1H7"/>
<keyword evidence="4 5" id="KW-0472">Membrane</keyword>
<evidence type="ECO:0000256" key="2">
    <source>
        <dbReference type="ARBA" id="ARBA00022692"/>
    </source>
</evidence>
<dbReference type="InterPro" id="IPR025423">
    <property type="entry name" value="TMEM205-like"/>
</dbReference>